<dbReference type="GO" id="GO:0000976">
    <property type="term" value="F:transcription cis-regulatory region binding"/>
    <property type="evidence" value="ECO:0007669"/>
    <property type="project" value="TreeGrafter"/>
</dbReference>
<organism evidence="7 8">
    <name type="scientific">Termitidicoccus mucosus</name>
    <dbReference type="NCBI Taxonomy" id="1184151"/>
    <lineage>
        <taxon>Bacteria</taxon>
        <taxon>Pseudomonadati</taxon>
        <taxon>Verrucomicrobiota</taxon>
        <taxon>Opitutia</taxon>
        <taxon>Opitutales</taxon>
        <taxon>Opitutaceae</taxon>
        <taxon>Termitidicoccus</taxon>
    </lineage>
</organism>
<evidence type="ECO:0000256" key="3">
    <source>
        <dbReference type="ARBA" id="ARBA00023125"/>
    </source>
</evidence>
<keyword evidence="1" id="KW-0678">Repressor</keyword>
<sequence>MKMTAAAKKSGKTKTRSGTLAAADEAARARILEQVERELFLHGYSALTMDALAHELGMSKKTLYRYFPGKDAMVDAVIEQFVASLRSEVDARLREERPFVQTVADLLATAAPRIARLSEHVLRDLQRFAPELHRKFEDLRGSHFPAVWSALLRRGVAEGAVRADIDTDFAAHVMLNALRSFTHPDVLATWGLSPGQSIARLLNLVMNGLLTTNGRKFYEKHFGQ</sequence>
<reference evidence="7 8" key="1">
    <citation type="submission" date="2016-01" db="EMBL/GenBank/DDBJ databases">
        <title>High potential of lignocellulose degradation of a new Verrucomicrobia species.</title>
        <authorList>
            <person name="Wang Y."/>
            <person name="Shi Y."/>
            <person name="Qiu Z."/>
            <person name="Liu S."/>
            <person name="Yang H."/>
        </authorList>
    </citation>
    <scope>NUCLEOTIDE SEQUENCE [LARGE SCALE GENOMIC DNA]</scope>
    <source>
        <strain evidence="7 8">TSB47</strain>
    </source>
</reference>
<keyword evidence="4" id="KW-0804">Transcription</keyword>
<evidence type="ECO:0000256" key="1">
    <source>
        <dbReference type="ARBA" id="ARBA00022491"/>
    </source>
</evidence>
<dbReference type="PANTHER" id="PTHR30055:SF175">
    <property type="entry name" value="HTH-TYPE TRANSCRIPTIONAL REPRESSOR KSTR2"/>
    <property type="match status" value="1"/>
</dbReference>
<evidence type="ECO:0000259" key="6">
    <source>
        <dbReference type="PROSITE" id="PS50977"/>
    </source>
</evidence>
<evidence type="ECO:0000313" key="8">
    <source>
        <dbReference type="Proteomes" id="UP000078486"/>
    </source>
</evidence>
<dbReference type="OrthoDB" id="9814200at2"/>
<dbReference type="SUPFAM" id="SSF46689">
    <property type="entry name" value="Homeodomain-like"/>
    <property type="match status" value="1"/>
</dbReference>
<dbReference type="EMBL" id="LRRQ01000030">
    <property type="protein sequence ID" value="OAM91343.1"/>
    <property type="molecule type" value="Genomic_DNA"/>
</dbReference>
<feature type="domain" description="HTH tetR-type" evidence="6">
    <location>
        <begin position="25"/>
        <end position="85"/>
    </location>
</feature>
<gene>
    <name evidence="7" type="ORF">AW736_03810</name>
</gene>
<evidence type="ECO:0000256" key="5">
    <source>
        <dbReference type="PROSITE-ProRule" id="PRU00335"/>
    </source>
</evidence>
<dbReference type="PANTHER" id="PTHR30055">
    <property type="entry name" value="HTH-TYPE TRANSCRIPTIONAL REGULATOR RUTR"/>
    <property type="match status" value="1"/>
</dbReference>
<dbReference type="InterPro" id="IPR009057">
    <property type="entry name" value="Homeodomain-like_sf"/>
</dbReference>
<evidence type="ECO:0000313" key="7">
    <source>
        <dbReference type="EMBL" id="OAM91343.1"/>
    </source>
</evidence>
<dbReference type="STRING" id="1184151.AW736_03810"/>
<keyword evidence="3 5" id="KW-0238">DNA-binding</keyword>
<dbReference type="Pfam" id="PF00440">
    <property type="entry name" value="TetR_N"/>
    <property type="match status" value="1"/>
</dbReference>
<keyword evidence="8" id="KW-1185">Reference proteome</keyword>
<comment type="caution">
    <text evidence="7">The sequence shown here is derived from an EMBL/GenBank/DDBJ whole genome shotgun (WGS) entry which is preliminary data.</text>
</comment>
<dbReference type="InterPro" id="IPR050109">
    <property type="entry name" value="HTH-type_TetR-like_transc_reg"/>
</dbReference>
<protein>
    <recommendedName>
        <fullName evidence="6">HTH tetR-type domain-containing protein</fullName>
    </recommendedName>
</protein>
<dbReference type="Gene3D" id="1.10.357.10">
    <property type="entry name" value="Tetracycline Repressor, domain 2"/>
    <property type="match status" value="1"/>
</dbReference>
<dbReference type="SUPFAM" id="SSF48498">
    <property type="entry name" value="Tetracyclin repressor-like, C-terminal domain"/>
    <property type="match status" value="1"/>
</dbReference>
<dbReference type="Proteomes" id="UP000078486">
    <property type="component" value="Unassembled WGS sequence"/>
</dbReference>
<keyword evidence="2" id="KW-0805">Transcription regulation</keyword>
<dbReference type="GO" id="GO:0003700">
    <property type="term" value="F:DNA-binding transcription factor activity"/>
    <property type="evidence" value="ECO:0007669"/>
    <property type="project" value="TreeGrafter"/>
</dbReference>
<dbReference type="InterPro" id="IPR036271">
    <property type="entry name" value="Tet_transcr_reg_TetR-rel_C_sf"/>
</dbReference>
<dbReference type="RefSeq" id="WP_068768922.1">
    <property type="nucleotide sequence ID" value="NZ_CP109796.1"/>
</dbReference>
<dbReference type="PROSITE" id="PS50977">
    <property type="entry name" value="HTH_TETR_2"/>
    <property type="match status" value="1"/>
</dbReference>
<evidence type="ECO:0000256" key="4">
    <source>
        <dbReference type="ARBA" id="ARBA00023163"/>
    </source>
</evidence>
<evidence type="ECO:0000256" key="2">
    <source>
        <dbReference type="ARBA" id="ARBA00023015"/>
    </source>
</evidence>
<accession>A0A178IN63</accession>
<feature type="DNA-binding region" description="H-T-H motif" evidence="5">
    <location>
        <begin position="48"/>
        <end position="67"/>
    </location>
</feature>
<dbReference type="InterPro" id="IPR001647">
    <property type="entry name" value="HTH_TetR"/>
</dbReference>
<proteinExistence type="predicted"/>
<name>A0A178IN63_9BACT</name>
<dbReference type="AlphaFoldDB" id="A0A178IN63"/>